<sequence length="144" mass="16534">MLEAFNIIGRHPDLQAWIFGTGLEQDDISIRSSAKSRVYRHFIQVTSLGMVHGMYRTTESTGKRNLRLYGEDHHLVGVNDASYNHQYLSTMRELDSTKLQTHPDGDMMTLWTFTVNLLRSILWADLGRNCFLGHRTDIVLQLAP</sequence>
<dbReference type="EMBL" id="CP092871">
    <property type="protein sequence ID" value="UYV71805.1"/>
    <property type="molecule type" value="Genomic_DNA"/>
</dbReference>
<organism evidence="1 2">
    <name type="scientific">Cordylochernes scorpioides</name>
    <dbReference type="NCBI Taxonomy" id="51811"/>
    <lineage>
        <taxon>Eukaryota</taxon>
        <taxon>Metazoa</taxon>
        <taxon>Ecdysozoa</taxon>
        <taxon>Arthropoda</taxon>
        <taxon>Chelicerata</taxon>
        <taxon>Arachnida</taxon>
        <taxon>Pseudoscorpiones</taxon>
        <taxon>Cheliferoidea</taxon>
        <taxon>Chernetidae</taxon>
        <taxon>Cordylochernes</taxon>
    </lineage>
</organism>
<dbReference type="Proteomes" id="UP001235939">
    <property type="component" value="Chromosome 09"/>
</dbReference>
<proteinExistence type="predicted"/>
<evidence type="ECO:0000313" key="1">
    <source>
        <dbReference type="EMBL" id="UYV71805.1"/>
    </source>
</evidence>
<evidence type="ECO:0000313" key="2">
    <source>
        <dbReference type="Proteomes" id="UP001235939"/>
    </source>
</evidence>
<protein>
    <submittedName>
        <fullName evidence="1">Uncharacterized protein</fullName>
    </submittedName>
</protein>
<accession>A0ABY6KXJ1</accession>
<keyword evidence="2" id="KW-1185">Reference proteome</keyword>
<gene>
    <name evidence="1" type="ORF">LAZ67_9000467</name>
</gene>
<reference evidence="1 2" key="1">
    <citation type="submission" date="2022-01" db="EMBL/GenBank/DDBJ databases">
        <title>A chromosomal length assembly of Cordylochernes scorpioides.</title>
        <authorList>
            <person name="Zeh D."/>
            <person name="Zeh J."/>
        </authorList>
    </citation>
    <scope>NUCLEOTIDE SEQUENCE [LARGE SCALE GENOMIC DNA]</scope>
    <source>
        <strain evidence="1">IN4F17</strain>
        <tissue evidence="1">Whole Body</tissue>
    </source>
</reference>
<name>A0ABY6KXJ1_9ARAC</name>